<dbReference type="Proteomes" id="UP001162640">
    <property type="component" value="Unassembled WGS sequence"/>
</dbReference>
<dbReference type="InterPro" id="IPR002913">
    <property type="entry name" value="START_lipid-bd_dom"/>
</dbReference>
<name>A0A9W7DTE3_9STRA</name>
<comment type="caution">
    <text evidence="2">The sequence shown here is derived from an EMBL/GenBank/DDBJ whole genome shotgun (WGS) entry which is preliminary data.</text>
</comment>
<accession>A0A9W7DTE3</accession>
<dbReference type="Pfam" id="PF01852">
    <property type="entry name" value="START"/>
    <property type="match status" value="1"/>
</dbReference>
<dbReference type="SUPFAM" id="SSF55961">
    <property type="entry name" value="Bet v1-like"/>
    <property type="match status" value="1"/>
</dbReference>
<evidence type="ECO:0000259" key="1">
    <source>
        <dbReference type="Pfam" id="PF01852"/>
    </source>
</evidence>
<gene>
    <name evidence="2" type="ORF">TL16_g01661</name>
</gene>
<evidence type="ECO:0000313" key="2">
    <source>
        <dbReference type="EMBL" id="GMH54393.1"/>
    </source>
</evidence>
<sequence>MMEDQRAVFASCEELLGGGGEEGWKAPEWTSPEVEMSMKYFPPKKGERSIATGKAVGVVDCSAEEVAAWAMDNCSNERLRISKEIGNLAALELREKARVNERSFAAVSKFSFFLDNREFLFRMIWRSEEGKVMVAFESVGDEVDYGVKLKKVRAFTRALWQIEDLPVRGGAKQCRVTHVLQVDAGGVIPTWLVDKKVPQALGVVQRAIDEFRQDEKVDAAELREKATFMRGKWQDEVYSEEENALLERVRQKFEGSRAREEGGEIKQS</sequence>
<dbReference type="GO" id="GO:0008289">
    <property type="term" value="F:lipid binding"/>
    <property type="evidence" value="ECO:0007669"/>
    <property type="project" value="InterPro"/>
</dbReference>
<evidence type="ECO:0000313" key="3">
    <source>
        <dbReference type="Proteomes" id="UP001162640"/>
    </source>
</evidence>
<dbReference type="AlphaFoldDB" id="A0A9W7DTE3"/>
<protein>
    <recommendedName>
        <fullName evidence="1">START domain-containing protein</fullName>
    </recommendedName>
</protein>
<dbReference type="Gene3D" id="3.30.530.20">
    <property type="match status" value="1"/>
</dbReference>
<organism evidence="2 3">
    <name type="scientific">Triparma laevis f. inornata</name>
    <dbReference type="NCBI Taxonomy" id="1714386"/>
    <lineage>
        <taxon>Eukaryota</taxon>
        <taxon>Sar</taxon>
        <taxon>Stramenopiles</taxon>
        <taxon>Ochrophyta</taxon>
        <taxon>Bolidophyceae</taxon>
        <taxon>Parmales</taxon>
        <taxon>Triparmaceae</taxon>
        <taxon>Triparma</taxon>
    </lineage>
</organism>
<proteinExistence type="predicted"/>
<feature type="domain" description="START" evidence="1">
    <location>
        <begin position="19"/>
        <end position="197"/>
    </location>
</feature>
<dbReference type="EMBL" id="BLQM01000038">
    <property type="protein sequence ID" value="GMH54393.1"/>
    <property type="molecule type" value="Genomic_DNA"/>
</dbReference>
<dbReference type="InterPro" id="IPR023393">
    <property type="entry name" value="START-like_dom_sf"/>
</dbReference>
<reference evidence="3" key="1">
    <citation type="journal article" date="2023" name="Commun. Biol.">
        <title>Genome analysis of Parmales, the sister group of diatoms, reveals the evolutionary specialization of diatoms from phago-mixotrophs to photoautotrophs.</title>
        <authorList>
            <person name="Ban H."/>
            <person name="Sato S."/>
            <person name="Yoshikawa S."/>
            <person name="Yamada K."/>
            <person name="Nakamura Y."/>
            <person name="Ichinomiya M."/>
            <person name="Sato N."/>
            <person name="Blanc-Mathieu R."/>
            <person name="Endo H."/>
            <person name="Kuwata A."/>
            <person name="Ogata H."/>
        </authorList>
    </citation>
    <scope>NUCLEOTIDE SEQUENCE [LARGE SCALE GENOMIC DNA]</scope>
</reference>